<organism evidence="2 3">
    <name type="scientific">Gymnopus androsaceus JB14</name>
    <dbReference type="NCBI Taxonomy" id="1447944"/>
    <lineage>
        <taxon>Eukaryota</taxon>
        <taxon>Fungi</taxon>
        <taxon>Dikarya</taxon>
        <taxon>Basidiomycota</taxon>
        <taxon>Agaricomycotina</taxon>
        <taxon>Agaricomycetes</taxon>
        <taxon>Agaricomycetidae</taxon>
        <taxon>Agaricales</taxon>
        <taxon>Marasmiineae</taxon>
        <taxon>Omphalotaceae</taxon>
        <taxon>Gymnopus</taxon>
    </lineage>
</organism>
<gene>
    <name evidence="2" type="ORF">BT96DRAFT_1062841</name>
</gene>
<feature type="domain" description="Glycosyltransferase 61 catalytic" evidence="1">
    <location>
        <begin position="142"/>
        <end position="250"/>
    </location>
</feature>
<evidence type="ECO:0000259" key="1">
    <source>
        <dbReference type="Pfam" id="PF04577"/>
    </source>
</evidence>
<reference evidence="2" key="1">
    <citation type="journal article" date="2019" name="Environ. Microbiol.">
        <title>Fungal ecological strategies reflected in gene transcription - a case study of two litter decomposers.</title>
        <authorList>
            <person name="Barbi F."/>
            <person name="Kohler A."/>
            <person name="Barry K."/>
            <person name="Baskaran P."/>
            <person name="Daum C."/>
            <person name="Fauchery L."/>
            <person name="Ihrmark K."/>
            <person name="Kuo A."/>
            <person name="LaButti K."/>
            <person name="Lipzen A."/>
            <person name="Morin E."/>
            <person name="Grigoriev I.V."/>
            <person name="Henrissat B."/>
            <person name="Lindahl B."/>
            <person name="Martin F."/>
        </authorList>
    </citation>
    <scope>NUCLEOTIDE SEQUENCE</scope>
    <source>
        <strain evidence="2">JB14</strain>
    </source>
</reference>
<dbReference type="OrthoDB" id="529273at2759"/>
<dbReference type="InterPro" id="IPR049625">
    <property type="entry name" value="Glyco_transf_61_cat"/>
</dbReference>
<dbReference type="AlphaFoldDB" id="A0A6A4I4W7"/>
<dbReference type="Pfam" id="PF04577">
    <property type="entry name" value="Glyco_transf_61"/>
    <property type="match status" value="1"/>
</dbReference>
<keyword evidence="3" id="KW-1185">Reference proteome</keyword>
<name>A0A6A4I4W7_9AGAR</name>
<dbReference type="GO" id="GO:0016757">
    <property type="term" value="F:glycosyltransferase activity"/>
    <property type="evidence" value="ECO:0007669"/>
    <property type="project" value="InterPro"/>
</dbReference>
<evidence type="ECO:0000313" key="3">
    <source>
        <dbReference type="Proteomes" id="UP000799118"/>
    </source>
</evidence>
<sequence length="273" mass="31221">MRVHDSTVIIFDTKQSINRYYSWFGEFVLGFWRVYSTMLTTSPWSCLPFLSRYIFPLVDENQWRDAGIISRLMRAVDPSVSIETSSYWKDLIDLNRIVFKRVALINRATAETHPHSDSLIGGATNLDAEIGFWEPFRINVLHNMLGYIPAHGTKGSSLEEVGLPLGDPARKPIVIYFSRPGMERRRLSDEAHESLVFALRELEKEGIYELYIPDIEKISLSEQLELAAKTTIMLGVHGDELTHRLWMPSTRRSAVVEIFVPDGKTSCSLQEQV</sequence>
<evidence type="ECO:0000313" key="2">
    <source>
        <dbReference type="EMBL" id="KAE9405531.1"/>
    </source>
</evidence>
<dbReference type="EMBL" id="ML769408">
    <property type="protein sequence ID" value="KAE9405531.1"/>
    <property type="molecule type" value="Genomic_DNA"/>
</dbReference>
<proteinExistence type="predicted"/>
<dbReference type="Proteomes" id="UP000799118">
    <property type="component" value="Unassembled WGS sequence"/>
</dbReference>
<protein>
    <recommendedName>
        <fullName evidence="1">Glycosyltransferase 61 catalytic domain-containing protein</fullName>
    </recommendedName>
</protein>
<accession>A0A6A4I4W7</accession>